<dbReference type="InterPro" id="IPR023829">
    <property type="entry name" value="PGA_PgaD"/>
</dbReference>
<reference evidence="2 3" key="1">
    <citation type="submission" date="2017-04" db="EMBL/GenBank/DDBJ databases">
        <authorList>
            <person name="Afonso C.L."/>
            <person name="Miller P.J."/>
            <person name="Scott M.A."/>
            <person name="Spackman E."/>
            <person name="Goraichik I."/>
            <person name="Dimitrov K.M."/>
            <person name="Suarez D.L."/>
            <person name="Swayne D.E."/>
        </authorList>
    </citation>
    <scope>NUCLEOTIDE SEQUENCE [LARGE SCALE GENOMIC DNA]</scope>
    <source>
        <strain evidence="2">LMG 28154</strain>
    </source>
</reference>
<keyword evidence="1" id="KW-1133">Transmembrane helix</keyword>
<name>A0A238H6I9_9BURK</name>
<evidence type="ECO:0008006" key="4">
    <source>
        <dbReference type="Google" id="ProtNLM"/>
    </source>
</evidence>
<evidence type="ECO:0000256" key="1">
    <source>
        <dbReference type="SAM" id="Phobius"/>
    </source>
</evidence>
<dbReference type="Pfam" id="PF13994">
    <property type="entry name" value="PgaD"/>
    <property type="match status" value="1"/>
</dbReference>
<keyword evidence="1" id="KW-0812">Transmembrane</keyword>
<dbReference type="AlphaFoldDB" id="A0A238H6I9"/>
<accession>A0A238H6I9</accession>
<gene>
    <name evidence="2" type="ORF">BSIN_0482</name>
</gene>
<dbReference type="Proteomes" id="UP000198460">
    <property type="component" value="Unassembled WGS sequence"/>
</dbReference>
<evidence type="ECO:0000313" key="2">
    <source>
        <dbReference type="EMBL" id="SMG00832.1"/>
    </source>
</evidence>
<feature type="transmembrane region" description="Helical" evidence="1">
    <location>
        <begin position="78"/>
        <end position="101"/>
    </location>
</feature>
<evidence type="ECO:0000313" key="3">
    <source>
        <dbReference type="Proteomes" id="UP000198460"/>
    </source>
</evidence>
<dbReference type="GO" id="GO:0043709">
    <property type="term" value="P:cell adhesion involved in single-species biofilm formation"/>
    <property type="evidence" value="ECO:0007669"/>
    <property type="project" value="InterPro"/>
</dbReference>
<keyword evidence="1" id="KW-0472">Membrane</keyword>
<proteinExistence type="predicted"/>
<sequence length="167" mass="18618">MGQPGPGGAMKADVIVIQRPERQPKAQRYLFAFATAFAWIAWSWLWLPLVTLVAWGVGLRNGYVQLVVLKHGMGARDLLIVVAIGLACVMLSLAWSGYNLLRYGKLDRRRNRPVADRLAMAGALNVLPPTAIEMHRSQRIVLEFRHDGSVSHRRERLPSAALVQSAR</sequence>
<dbReference type="EMBL" id="FXAN01000061">
    <property type="protein sequence ID" value="SMG00832.1"/>
    <property type="molecule type" value="Genomic_DNA"/>
</dbReference>
<organism evidence="2 3">
    <name type="scientific">Burkholderia singularis</name>
    <dbReference type="NCBI Taxonomy" id="1503053"/>
    <lineage>
        <taxon>Bacteria</taxon>
        <taxon>Pseudomonadati</taxon>
        <taxon>Pseudomonadota</taxon>
        <taxon>Betaproteobacteria</taxon>
        <taxon>Burkholderiales</taxon>
        <taxon>Burkholderiaceae</taxon>
        <taxon>Burkholderia</taxon>
        <taxon>pseudomallei group</taxon>
    </lineage>
</organism>
<feature type="transmembrane region" description="Helical" evidence="1">
    <location>
        <begin position="29"/>
        <end position="58"/>
    </location>
</feature>
<protein>
    <recommendedName>
        <fullName evidence="4">Poly-beta-1,6-N-acetyl-D-glucosamine biosynthesis protein PgaD</fullName>
    </recommendedName>
</protein>
<dbReference type="NCBIfam" id="TIGR03940">
    <property type="entry name" value="PGA_PgaD"/>
    <property type="match status" value="1"/>
</dbReference>